<dbReference type="GO" id="GO:0009253">
    <property type="term" value="P:peptidoglycan catabolic process"/>
    <property type="evidence" value="ECO:0007669"/>
    <property type="project" value="InterPro"/>
</dbReference>
<gene>
    <name evidence="4" type="ORF">HZF06_20865</name>
</gene>
<proteinExistence type="predicted"/>
<keyword evidence="2" id="KW-0812">Transmembrane</keyword>
<dbReference type="GO" id="GO:0030288">
    <property type="term" value="C:outer membrane-bounded periplasmic space"/>
    <property type="evidence" value="ECO:0007669"/>
    <property type="project" value="TreeGrafter"/>
</dbReference>
<evidence type="ECO:0000313" key="4">
    <source>
        <dbReference type="EMBL" id="QLY82420.1"/>
    </source>
</evidence>
<dbReference type="KEGG" id="cint:HZF06_20865"/>
<reference evidence="4 5" key="1">
    <citation type="submission" date="2020-07" db="EMBL/GenBank/DDBJ databases">
        <title>Electron transfer.</title>
        <authorList>
            <person name="Huang L."/>
            <person name="Liu X."/>
            <person name="Zhou S."/>
        </authorList>
    </citation>
    <scope>NUCLEOTIDE SEQUENCE [LARGE SCALE GENOMIC DNA]</scope>
    <source>
        <strain evidence="4 5">Lx1</strain>
    </source>
</reference>
<dbReference type="SMART" id="SM00646">
    <property type="entry name" value="Ami_3"/>
    <property type="match status" value="1"/>
</dbReference>
<dbReference type="PANTHER" id="PTHR30404">
    <property type="entry name" value="N-ACETYLMURAMOYL-L-ALANINE AMIDASE"/>
    <property type="match status" value="1"/>
</dbReference>
<dbReference type="InterPro" id="IPR050695">
    <property type="entry name" value="N-acetylmuramoyl_amidase_3"/>
</dbReference>
<dbReference type="EMBL" id="CP059378">
    <property type="protein sequence ID" value="QLY82420.1"/>
    <property type="molecule type" value="Genomic_DNA"/>
</dbReference>
<feature type="transmembrane region" description="Helical" evidence="2">
    <location>
        <begin position="7"/>
        <end position="27"/>
    </location>
</feature>
<dbReference type="Pfam" id="PF01520">
    <property type="entry name" value="Amidase_3"/>
    <property type="match status" value="1"/>
</dbReference>
<keyword evidence="1" id="KW-0378">Hydrolase</keyword>
<accession>A0A7D7A706</accession>
<evidence type="ECO:0000259" key="3">
    <source>
        <dbReference type="SMART" id="SM00646"/>
    </source>
</evidence>
<dbReference type="Proteomes" id="UP000512286">
    <property type="component" value="Chromosome"/>
</dbReference>
<evidence type="ECO:0000256" key="1">
    <source>
        <dbReference type="ARBA" id="ARBA00022801"/>
    </source>
</evidence>
<sequence length="270" mass="29976">MVIKLKKILYIISLSIIIIVLSLITIIKISTYINDNYNLTLNNEEIEDKAPLKIFATPYITKEKTGESEEFGSIVNSIANTNSKLVETIVIDAGHGGYDSGSIGVIGTKEKDVTLEISLKLGSILEKRGFNVLYTRKSDKVTWPSDNKLDISARADISNQANADIFISIHLNTFKDKNVTGTETYYNKLSSEGKELAQLIQDEIIKNVKSKNRGIKTEEFSILKKVEAPAILIELGYITNKGEESLLINSNYQHTLTEAIATGLNKYLTP</sequence>
<dbReference type="PANTHER" id="PTHR30404:SF0">
    <property type="entry name" value="N-ACETYLMURAMOYL-L-ALANINE AMIDASE AMIC"/>
    <property type="match status" value="1"/>
</dbReference>
<dbReference type="AlphaFoldDB" id="A0A7D7A706"/>
<dbReference type="Gene3D" id="3.40.630.40">
    <property type="entry name" value="Zn-dependent exopeptidases"/>
    <property type="match status" value="1"/>
</dbReference>
<keyword evidence="2" id="KW-1133">Transmembrane helix</keyword>
<feature type="domain" description="MurNAc-LAA" evidence="3">
    <location>
        <begin position="155"/>
        <end position="265"/>
    </location>
</feature>
<protein>
    <submittedName>
        <fullName evidence="4">N-acetylmuramoyl-L-alanine amidase</fullName>
    </submittedName>
</protein>
<keyword evidence="2" id="KW-0472">Membrane</keyword>
<name>A0A7D7A706_9CLOT</name>
<dbReference type="CDD" id="cd02696">
    <property type="entry name" value="MurNAc-LAA"/>
    <property type="match status" value="1"/>
</dbReference>
<dbReference type="InterPro" id="IPR002508">
    <property type="entry name" value="MurNAc-LAA_cat"/>
</dbReference>
<evidence type="ECO:0000256" key="2">
    <source>
        <dbReference type="SAM" id="Phobius"/>
    </source>
</evidence>
<organism evidence="4 5">
    <name type="scientific">Clostridium intestinale</name>
    <dbReference type="NCBI Taxonomy" id="36845"/>
    <lineage>
        <taxon>Bacteria</taxon>
        <taxon>Bacillati</taxon>
        <taxon>Bacillota</taxon>
        <taxon>Clostridia</taxon>
        <taxon>Eubacteriales</taxon>
        <taxon>Clostridiaceae</taxon>
        <taxon>Clostridium</taxon>
    </lineage>
</organism>
<dbReference type="SUPFAM" id="SSF53187">
    <property type="entry name" value="Zn-dependent exopeptidases"/>
    <property type="match status" value="1"/>
</dbReference>
<evidence type="ECO:0000313" key="5">
    <source>
        <dbReference type="Proteomes" id="UP000512286"/>
    </source>
</evidence>
<dbReference type="GO" id="GO:0008745">
    <property type="term" value="F:N-acetylmuramoyl-L-alanine amidase activity"/>
    <property type="evidence" value="ECO:0007669"/>
    <property type="project" value="InterPro"/>
</dbReference>